<evidence type="ECO:0000256" key="1">
    <source>
        <dbReference type="SAM" id="MobiDB-lite"/>
    </source>
</evidence>
<organism evidence="3 4">
    <name type="scientific">Lapillicoccus jejuensis</name>
    <dbReference type="NCBI Taxonomy" id="402171"/>
    <lineage>
        <taxon>Bacteria</taxon>
        <taxon>Bacillati</taxon>
        <taxon>Actinomycetota</taxon>
        <taxon>Actinomycetes</taxon>
        <taxon>Micrococcales</taxon>
        <taxon>Intrasporangiaceae</taxon>
        <taxon>Lapillicoccus</taxon>
    </lineage>
</organism>
<keyword evidence="3" id="KW-0378">Hydrolase</keyword>
<sequence>MGRLELSLRPGGHRPRSTTGTPYGAPRPSGRRPRLIGLAAVAAVLGGLLGGVALPASATPTGFVPLASASRLLDTRTGAMPAFGQVLTLPVLGRAGLPTSGVGAVSLNVTSVGSTTSGYVSVFPCGRPAPVSSTVNYAPGQTVANAALVGVGNGGAVCLLVQGRSHVVVDVSGWFPTGGASPLPSPVRLVDTRPGRPAVDTDVTGRGPMVWGSELAVPVAGRGGVPTSATAVVLNITAVGARTSGFLSVYPCGAKPTTPASTINYLPGTTRANAAVTGLGTSGAGAGKVCVYSPGVTDVVVDVAATLPSTTFVPLPGPARLLDTRARATADGRMSGVGPEPAGATLTLPVAGRVGLGAATAVVLNVTAVAPVASGYTTVYPQGPTAPRTSNLNYGPGQVVSNMVVAPLAPDGSVCLTTAGVSTDLVVDVAGSLTAPRPSGLTAPCPSLAVNTSPDAVRGALVYRAPMQRVVGSDSIGIVKCHVPDNYPGYDASWTAIPGASTDVSALAGWANNTVARYYANVSGNAYRPTFYNALQTVTLTASASSTGPGDCLDKALASTGLSAYTNVMVVDDRLTPFGFGGPGYLPTTSSPNQDVLHQGPPSTSGRGFFVGGLPAFYGQSPTPATDQRNIALVAHELGHTLHWPHSYHSATGGGPADEYDSPVDLMSGTAGGPDNGWCDDGKGFQYACKPQSALAFDRLAAGWMTSRQSVVHSGVTTYTLDVANNDDADTAGTQVVVVRDPRDPWSVLTIEGRAGVTGPNGTDAGPADGLLHGQYCHVVTDPGDPSSSICDPTMLDQAHDGVVVTRVRQSGTAVAGSPSGCYDHSSSNPAYWTDLGYGLCRRQEPASTTPYSFDNVLGAGTHQVVDGVTIDVVARTATTFTVRVQGSYLTPSSMTTKVGAAAGLAAGAAGADDVPVAGRDGGPLRTTPEEVHGTRRLG</sequence>
<keyword evidence="2" id="KW-0472">Membrane</keyword>
<feature type="region of interest" description="Disordered" evidence="1">
    <location>
        <begin position="1"/>
        <end position="30"/>
    </location>
</feature>
<feature type="compositionally biased region" description="Basic and acidic residues" evidence="1">
    <location>
        <begin position="928"/>
        <end position="939"/>
    </location>
</feature>
<comment type="caution">
    <text evidence="3">The sequence shown here is derived from an EMBL/GenBank/DDBJ whole genome shotgun (WGS) entry which is preliminary data.</text>
</comment>
<dbReference type="Proteomes" id="UP000317893">
    <property type="component" value="Unassembled WGS sequence"/>
</dbReference>
<keyword evidence="4" id="KW-1185">Reference proteome</keyword>
<keyword evidence="3" id="KW-0482">Metalloprotease</keyword>
<dbReference type="GO" id="GO:0006508">
    <property type="term" value="P:proteolysis"/>
    <property type="evidence" value="ECO:0007669"/>
    <property type="project" value="UniProtKB-KW"/>
</dbReference>
<reference evidence="3 4" key="1">
    <citation type="submission" date="2019-06" db="EMBL/GenBank/DDBJ databases">
        <title>Sequencing the genomes of 1000 actinobacteria strains.</title>
        <authorList>
            <person name="Klenk H.-P."/>
        </authorList>
    </citation>
    <scope>NUCLEOTIDE SEQUENCE [LARGE SCALE GENOMIC DNA]</scope>
    <source>
        <strain evidence="3 4">DSM 18607</strain>
    </source>
</reference>
<accession>A0A542DVU7</accession>
<feature type="region of interest" description="Disordered" evidence="1">
    <location>
        <begin position="912"/>
        <end position="939"/>
    </location>
</feature>
<dbReference type="GO" id="GO:0008237">
    <property type="term" value="F:metallopeptidase activity"/>
    <property type="evidence" value="ECO:0007669"/>
    <property type="project" value="UniProtKB-KW"/>
</dbReference>
<dbReference type="OrthoDB" id="4855716at2"/>
<keyword evidence="2" id="KW-1133">Transmembrane helix</keyword>
<proteinExistence type="predicted"/>
<feature type="transmembrane region" description="Helical" evidence="2">
    <location>
        <begin position="35"/>
        <end position="56"/>
    </location>
</feature>
<protein>
    <submittedName>
        <fullName evidence="3">M6 family metalloprotease-like protein</fullName>
    </submittedName>
</protein>
<gene>
    <name evidence="3" type="ORF">FB458_0229</name>
</gene>
<evidence type="ECO:0000313" key="3">
    <source>
        <dbReference type="EMBL" id="TQJ07176.1"/>
    </source>
</evidence>
<dbReference type="RefSeq" id="WP_141846025.1">
    <property type="nucleotide sequence ID" value="NZ_BAAAPR010000018.1"/>
</dbReference>
<evidence type="ECO:0000256" key="2">
    <source>
        <dbReference type="SAM" id="Phobius"/>
    </source>
</evidence>
<dbReference type="EMBL" id="VFMN01000001">
    <property type="protein sequence ID" value="TQJ07176.1"/>
    <property type="molecule type" value="Genomic_DNA"/>
</dbReference>
<keyword evidence="2" id="KW-0812">Transmembrane</keyword>
<name>A0A542DVU7_9MICO</name>
<evidence type="ECO:0000313" key="4">
    <source>
        <dbReference type="Proteomes" id="UP000317893"/>
    </source>
</evidence>
<dbReference type="AlphaFoldDB" id="A0A542DVU7"/>
<keyword evidence="3" id="KW-0645">Protease</keyword>